<reference evidence="3" key="1">
    <citation type="submission" date="2018-01" db="EMBL/GenBank/DDBJ databases">
        <authorList>
            <person name="Alioto T."/>
            <person name="Alioto T."/>
        </authorList>
    </citation>
    <scope>NUCLEOTIDE SEQUENCE [LARGE SCALE GENOMIC DNA]</scope>
</reference>
<feature type="region of interest" description="Disordered" evidence="1">
    <location>
        <begin position="783"/>
        <end position="809"/>
    </location>
</feature>
<keyword evidence="3" id="KW-1185">Reference proteome</keyword>
<feature type="compositionally biased region" description="Polar residues" evidence="1">
    <location>
        <begin position="197"/>
        <end position="206"/>
    </location>
</feature>
<feature type="region of interest" description="Disordered" evidence="1">
    <location>
        <begin position="186"/>
        <end position="271"/>
    </location>
</feature>
<sequence>MDEDQLERIVARARLGVGPIRQMFMRHFVSGGTEQDAFFDCQGFSEDCESRRERDRDRERDVGHDSDAMRCALERTATNIQMMLNSLDEMSPPNRPIDFTLEITTALAVNDDKRPGPSGRITGQPVTVHMPLQFDPRTRQLTSSCQGQQQHQMQASICGSRPPSPTRHGTDYPALTYLQDECRRRNNTCNNKRSRPQDIQTDQSYLQKHRQQSPVSLCCPAGGSGAGTGYHRPSQTETSYLRDHKKPQFNDAQDSQSEGNHSSQDSQTASSYVNDQYKQQRDKLTQERTSQTQMLHSVDKLTHPTQLMPCDNPQDGNETIYTTASNPNSNRGPCPYNSSATTSEFYHTPCQSSVQSTRHAACGCSLHNYLPRSEMDNRPPFACDPRPMTCHECLCGGQHQSDLPPWTPNPKAQHIAVSSAETNCGLQWAAKNEEDTSYQSAATTCFTQNSESMATTLAPHGYPCSTATSACPITSTIDLCLSKGSSKGCKSFTTWNDRPDTCANSACPVTSTIGMCSSTALTESAKTKEVTDTIICGTKTDSSNDAICTSNTFAGACSSKAIAEPCPSKTIVDPCSLKSLPDACASKAIADPCSLKAIADPCSLKSLPDPCSLKSLPDPCSLKSLPDPCASKSIADPCSLKSLPDPCSLKSLPDPCASKSIADPCSLKSLPDPCASKSIADPCSLKSLPAPCASKAFADTYTSKVDLNPCSSRGFADPTSSKVLFNSCISKAVSNSCHADTSSTNALAFHMDTTVIEATCGTQTSVLPMVGTSGNLEAEGSDHEYSYTTSGTQGLPPPFGCDDQTSGTSRSRSVVNKITCFCSSDQKSIYNNHFEKGPREEGHVQYGDELMGDNSDHCNTCEVCPPPQDPMQSIGSSVRGVAPKPLSIKCDKSTCTCTSRCRSMAKMKSQSKEQSRSKQVFLEEQDVFRDCDSFNSNVKSVKSKSSRRLSYADASSSLPIITSCYSKDQGAPNNTSVCPCGCGLSQIDCKHSRIDTSGTYISVCGQDNEEAPLRSCYEPSIQMKSCNDAQSMEMKSCYDPSLDKQSESGYFRSPDTSAYTEYTDASCKEVVGDSRKERIMDMVQQLSDAADCDCNEDRPAMIQNLFRELALMLRMEEERAVAPQDEIKTPKPTFEECCAIQQQYDPQPVDENVKGSKERRRIECFETLDDAVRKCFMKQETKQLPEVEIYALEEDSDSDREDACARWLPSADSTIFKDVEGQGCGNDDEFLDPNSQRHLLEQMTKLIREPSPKECDMSVVVEPCRSYDRNKFEGDSCAKMAEPQPPSNTKVEPEKVTPKVPSNVKVEPDKVAPTVDPCASQNKSLAKLDKGNSDEYCPSQCQSSKIEPCPTITPAPSQVPSAMKTEICVTVENYKQTESCTSVDKGKKIDSKQVSCTSVDKGKKIDSKQVSCTSVDKGKKIDSKQVSCTSVDKGKKIDSKQELCASDLGNLLPDGPLSPEARQLCEKLLRQALVDCGACDKLAPSQSCQSSEVATRPYGDPKGAGHCQCCHCRALKSESECKTVSKTLRSALCDPACEMKYFIDSMIVDLEVMDHVLDNKKAKAKDVSANCLGNEQGTGFPVTISAVSSLGCTALYIKWDVQDCAGIAGYEIYVDGNLRSRLYSYRHEAAVVGCVDVTKGHQIVLRAQAIGQDFPGDDLPVGNCKTVAHTSHPEMLVGAKRPWSPSIYFYDPSMGIRQAPGARRASQT</sequence>
<dbReference type="EMBL" id="OUUW01000008">
    <property type="protein sequence ID" value="SPP84029.1"/>
    <property type="molecule type" value="Genomic_DNA"/>
</dbReference>
<dbReference type="OMA" id="KSIADPC"/>
<dbReference type="OrthoDB" id="8039868at2759"/>
<feature type="region of interest" description="Disordered" evidence="1">
    <location>
        <begin position="140"/>
        <end position="172"/>
    </location>
</feature>
<gene>
    <name evidence="2" type="ORF">DGUA_6G016535</name>
</gene>
<feature type="region of interest" description="Disordered" evidence="1">
    <location>
        <begin position="300"/>
        <end position="333"/>
    </location>
</feature>
<feature type="compositionally biased region" description="Polar residues" evidence="1">
    <location>
        <begin position="314"/>
        <end position="333"/>
    </location>
</feature>
<feature type="compositionally biased region" description="Low complexity" evidence="1">
    <location>
        <begin position="140"/>
        <end position="156"/>
    </location>
</feature>
<evidence type="ECO:0000313" key="2">
    <source>
        <dbReference type="EMBL" id="SPP84029.1"/>
    </source>
</evidence>
<feature type="compositionally biased region" description="Polar residues" evidence="1">
    <location>
        <begin position="250"/>
        <end position="271"/>
    </location>
</feature>
<evidence type="ECO:0000313" key="3">
    <source>
        <dbReference type="Proteomes" id="UP000268350"/>
    </source>
</evidence>
<dbReference type="Proteomes" id="UP000268350">
    <property type="component" value="Unassembled WGS sequence"/>
</dbReference>
<name>A0A3B0KCU7_DROGU</name>
<proteinExistence type="predicted"/>
<protein>
    <submittedName>
        <fullName evidence="2">Blast:Coagulation factor V</fullName>
    </submittedName>
</protein>
<accession>A0A3B0KCU7</accession>
<organism evidence="2 3">
    <name type="scientific">Drosophila guanche</name>
    <name type="common">Fruit fly</name>
    <dbReference type="NCBI Taxonomy" id="7266"/>
    <lineage>
        <taxon>Eukaryota</taxon>
        <taxon>Metazoa</taxon>
        <taxon>Ecdysozoa</taxon>
        <taxon>Arthropoda</taxon>
        <taxon>Hexapoda</taxon>
        <taxon>Insecta</taxon>
        <taxon>Pterygota</taxon>
        <taxon>Neoptera</taxon>
        <taxon>Endopterygota</taxon>
        <taxon>Diptera</taxon>
        <taxon>Brachycera</taxon>
        <taxon>Muscomorpha</taxon>
        <taxon>Ephydroidea</taxon>
        <taxon>Drosophilidae</taxon>
        <taxon>Drosophila</taxon>
        <taxon>Sophophora</taxon>
    </lineage>
</organism>
<evidence type="ECO:0000256" key="1">
    <source>
        <dbReference type="SAM" id="MobiDB-lite"/>
    </source>
</evidence>
<feature type="region of interest" description="Disordered" evidence="1">
    <location>
        <begin position="1276"/>
        <end position="1301"/>
    </location>
</feature>
<dbReference type="STRING" id="7266.A0A3B0KCU7"/>